<dbReference type="Proteomes" id="UP001230268">
    <property type="component" value="Unassembled WGS sequence"/>
</dbReference>
<dbReference type="PROSITE" id="PS50082">
    <property type="entry name" value="WD_REPEATS_2"/>
    <property type="match status" value="2"/>
</dbReference>
<keyword evidence="2" id="KW-0677">Repeat</keyword>
<dbReference type="InterPro" id="IPR001680">
    <property type="entry name" value="WD40_rpt"/>
</dbReference>
<dbReference type="SUPFAM" id="SSF50978">
    <property type="entry name" value="WD40 repeat-like"/>
    <property type="match status" value="1"/>
</dbReference>
<evidence type="ECO:0000256" key="3">
    <source>
        <dbReference type="PROSITE-ProRule" id="PRU00221"/>
    </source>
</evidence>
<organism evidence="4 5">
    <name type="scientific">Babesia gibsoni</name>
    <dbReference type="NCBI Taxonomy" id="33632"/>
    <lineage>
        <taxon>Eukaryota</taxon>
        <taxon>Sar</taxon>
        <taxon>Alveolata</taxon>
        <taxon>Apicomplexa</taxon>
        <taxon>Aconoidasida</taxon>
        <taxon>Piroplasmida</taxon>
        <taxon>Babesiidae</taxon>
        <taxon>Babesia</taxon>
    </lineage>
</organism>
<reference evidence="4" key="1">
    <citation type="submission" date="2023-08" db="EMBL/GenBank/DDBJ databases">
        <title>Draft sequence of the Babesia gibsoni genome.</title>
        <authorList>
            <person name="Yamagishi J.Y."/>
            <person name="Xuan X.X."/>
        </authorList>
    </citation>
    <scope>NUCLEOTIDE SEQUENCE</scope>
    <source>
        <strain evidence="4">Azabu</strain>
    </source>
</reference>
<dbReference type="Gene3D" id="2.130.10.10">
    <property type="entry name" value="YVTN repeat-like/Quinoprotein amine dehydrogenase"/>
    <property type="match status" value="1"/>
</dbReference>
<protein>
    <submittedName>
        <fullName evidence="4">WD40/YVTN repeat domain containing superfamily protein</fullName>
    </submittedName>
</protein>
<dbReference type="SMART" id="SM00320">
    <property type="entry name" value="WD40"/>
    <property type="match status" value="4"/>
</dbReference>
<dbReference type="EMBL" id="JAVEPI010000005">
    <property type="protein sequence ID" value="KAK1441733.1"/>
    <property type="molecule type" value="Genomic_DNA"/>
</dbReference>
<dbReference type="InterPro" id="IPR015943">
    <property type="entry name" value="WD40/YVTN_repeat-like_dom_sf"/>
</dbReference>
<evidence type="ECO:0000256" key="1">
    <source>
        <dbReference type="ARBA" id="ARBA00022574"/>
    </source>
</evidence>
<accession>A0AAD8LI07</accession>
<dbReference type="InterPro" id="IPR036322">
    <property type="entry name" value="WD40_repeat_dom_sf"/>
</dbReference>
<feature type="repeat" description="WD" evidence="3">
    <location>
        <begin position="110"/>
        <end position="151"/>
    </location>
</feature>
<dbReference type="Pfam" id="PF00400">
    <property type="entry name" value="WD40"/>
    <property type="match status" value="4"/>
</dbReference>
<evidence type="ECO:0000313" key="5">
    <source>
        <dbReference type="Proteomes" id="UP001230268"/>
    </source>
</evidence>
<evidence type="ECO:0000313" key="4">
    <source>
        <dbReference type="EMBL" id="KAK1441733.1"/>
    </source>
</evidence>
<comment type="caution">
    <text evidence="4">The sequence shown here is derived from an EMBL/GenBank/DDBJ whole genome shotgun (WGS) entry which is preliminary data.</text>
</comment>
<sequence length="359" mass="39923">MAYARTTNDDPKTHFLTGIPDDSISHIAWSQPSNPLFLAAGSWDKSARIWKISPAMNNMVTSEAVMLYRQEAPVLACCFSSDNTKFFAGGCSNTLMAYDLHGGNTTGMVIAKHEKPVIGVHWVQKYNAILTASWDGKLCMWDGRQTQPVWSENLEAKIFSSHFRPNIACVATSNGKINAWNLDTIQHGKSRVTLDSTLKCQIGAICLFPNVTDKSGLVYTSIGGRAVVSYFLEENKSQNFSFKCHRQDVQTKGTQIYAVNAVDFHNIHGTFVTGGGDGNFTIWDKENRSRVKTFSNVDAPVVDVKFHSETNLLAYATSYDWHKGCDQEMMMKTPRTIGVMQLREDDTKGRPKTLGGGRR</sequence>
<keyword evidence="5" id="KW-1185">Reference proteome</keyword>
<dbReference type="PANTHER" id="PTHR10971">
    <property type="entry name" value="MRNA EXPORT FACTOR AND BUB3"/>
    <property type="match status" value="1"/>
</dbReference>
<proteinExistence type="predicted"/>
<feature type="repeat" description="WD" evidence="3">
    <location>
        <begin position="259"/>
        <end position="293"/>
    </location>
</feature>
<keyword evidence="1 3" id="KW-0853">WD repeat</keyword>
<gene>
    <name evidence="4" type="ORF">BgAZ_500650</name>
</gene>
<dbReference type="AlphaFoldDB" id="A0AAD8LI07"/>
<evidence type="ECO:0000256" key="2">
    <source>
        <dbReference type="ARBA" id="ARBA00022737"/>
    </source>
</evidence>
<name>A0AAD8LI07_BABGI</name>